<dbReference type="RefSeq" id="WP_069961300.1">
    <property type="nucleotide sequence ID" value="NZ_CP016094.1"/>
</dbReference>
<keyword evidence="4 6" id="KW-0472">Membrane</keyword>
<name>A0A1D8ASW3_9BACT</name>
<evidence type="ECO:0000256" key="4">
    <source>
        <dbReference type="ARBA" id="ARBA00023136"/>
    </source>
</evidence>
<comment type="subcellular location">
    <subcellularLocation>
        <location evidence="1">Membrane</location>
        <topology evidence="1">Multi-pass membrane protein</topology>
    </subcellularLocation>
</comment>
<evidence type="ECO:0000313" key="8">
    <source>
        <dbReference type="EMBL" id="AOS43999.1"/>
    </source>
</evidence>
<dbReference type="KEGG" id="obg:Verru16b_01060"/>
<dbReference type="SUPFAM" id="SSF81324">
    <property type="entry name" value="Voltage-gated potassium channels"/>
    <property type="match status" value="1"/>
</dbReference>
<keyword evidence="2 6" id="KW-0812">Transmembrane</keyword>
<feature type="domain" description="Ion transport" evidence="7">
    <location>
        <begin position="11"/>
        <end position="232"/>
    </location>
</feature>
<dbReference type="EMBL" id="CP016094">
    <property type="protein sequence ID" value="AOS43999.1"/>
    <property type="molecule type" value="Genomic_DNA"/>
</dbReference>
<feature type="transmembrane region" description="Helical" evidence="6">
    <location>
        <begin position="161"/>
        <end position="179"/>
    </location>
</feature>
<reference evidence="8 9" key="1">
    <citation type="submission" date="2016-06" db="EMBL/GenBank/DDBJ databases">
        <title>Three novel species with peptidoglycan cell walls form the new genus Lacunisphaera gen. nov. in the family Opitutaceae of the verrucomicrobial subdivision 4.</title>
        <authorList>
            <person name="Rast P."/>
            <person name="Gloeckner I."/>
            <person name="Jogler M."/>
            <person name="Boedeker C."/>
            <person name="Jeske O."/>
            <person name="Wiegand S."/>
            <person name="Reinhardt R."/>
            <person name="Schumann P."/>
            <person name="Rohde M."/>
            <person name="Spring S."/>
            <person name="Gloeckner F.O."/>
            <person name="Jogler C."/>
        </authorList>
    </citation>
    <scope>NUCLEOTIDE SEQUENCE [LARGE SCALE GENOMIC DNA]</scope>
    <source>
        <strain evidence="8 9">IG16b</strain>
    </source>
</reference>
<protein>
    <submittedName>
        <fullName evidence="8">Ion transport protein</fullName>
    </submittedName>
</protein>
<feature type="transmembrane region" description="Helical" evidence="6">
    <location>
        <begin position="51"/>
        <end position="68"/>
    </location>
</feature>
<dbReference type="GO" id="GO:0001518">
    <property type="term" value="C:voltage-gated sodium channel complex"/>
    <property type="evidence" value="ECO:0007669"/>
    <property type="project" value="TreeGrafter"/>
</dbReference>
<keyword evidence="3 6" id="KW-1133">Transmembrane helix</keyword>
<feature type="coiled-coil region" evidence="5">
    <location>
        <begin position="243"/>
        <end position="270"/>
    </location>
</feature>
<evidence type="ECO:0000259" key="7">
    <source>
        <dbReference type="Pfam" id="PF00520"/>
    </source>
</evidence>
<dbReference type="Gene3D" id="1.20.120.350">
    <property type="entry name" value="Voltage-gated potassium channels. Chain C"/>
    <property type="match status" value="1"/>
</dbReference>
<sequence>MVALAHRLVAHRVFQGFIIGVILLAGVLAGVETDPALVTAWSPWLHWLNRAILAVFTLEILLKLTACGREPRRYFADGWNVFDCLIVALCFLPAAGPFAAVLRLSRVLRLLRLVSALPKLQLLVGALLKSLSAMGYVSLLLALMFYVYAVAGVHLFGQADPADFGSLPAALFTLFRVVTLDNWGDAFERVATAVPGLVVTLYFVTFIVLGTMIILNLFIGIVMNSMAEMHRELEENRAPAAPAATVTAALDAVETQLAALQRQVRAARVDAGRLVPPTPGATD</sequence>
<dbReference type="OrthoDB" id="5297065at2"/>
<evidence type="ECO:0000256" key="5">
    <source>
        <dbReference type="SAM" id="Coils"/>
    </source>
</evidence>
<dbReference type="STRING" id="1838286.Verru16b_01060"/>
<proteinExistence type="predicted"/>
<organism evidence="8 9">
    <name type="scientific">Lacunisphaera limnophila</name>
    <dbReference type="NCBI Taxonomy" id="1838286"/>
    <lineage>
        <taxon>Bacteria</taxon>
        <taxon>Pseudomonadati</taxon>
        <taxon>Verrucomicrobiota</taxon>
        <taxon>Opitutia</taxon>
        <taxon>Opitutales</taxon>
        <taxon>Opitutaceae</taxon>
        <taxon>Lacunisphaera</taxon>
    </lineage>
</organism>
<evidence type="ECO:0000313" key="9">
    <source>
        <dbReference type="Proteomes" id="UP000095228"/>
    </source>
</evidence>
<evidence type="ECO:0000256" key="3">
    <source>
        <dbReference type="ARBA" id="ARBA00022989"/>
    </source>
</evidence>
<dbReference type="Gene3D" id="1.10.287.70">
    <property type="match status" value="1"/>
</dbReference>
<evidence type="ECO:0000256" key="1">
    <source>
        <dbReference type="ARBA" id="ARBA00004141"/>
    </source>
</evidence>
<feature type="transmembrane region" description="Helical" evidence="6">
    <location>
        <begin position="12"/>
        <end position="31"/>
    </location>
</feature>
<dbReference type="InterPro" id="IPR027359">
    <property type="entry name" value="Volt_channel_dom_sf"/>
</dbReference>
<dbReference type="Proteomes" id="UP000095228">
    <property type="component" value="Chromosome"/>
</dbReference>
<keyword evidence="5" id="KW-0175">Coiled coil</keyword>
<evidence type="ECO:0000256" key="2">
    <source>
        <dbReference type="ARBA" id="ARBA00022692"/>
    </source>
</evidence>
<feature type="transmembrane region" description="Helical" evidence="6">
    <location>
        <begin position="80"/>
        <end position="102"/>
    </location>
</feature>
<dbReference type="AlphaFoldDB" id="A0A1D8ASW3"/>
<dbReference type="InterPro" id="IPR043203">
    <property type="entry name" value="VGCC_Ca_Na"/>
</dbReference>
<feature type="transmembrane region" description="Helical" evidence="6">
    <location>
        <begin position="122"/>
        <end position="149"/>
    </location>
</feature>
<dbReference type="Pfam" id="PF00520">
    <property type="entry name" value="Ion_trans"/>
    <property type="match status" value="1"/>
</dbReference>
<evidence type="ECO:0000256" key="6">
    <source>
        <dbReference type="SAM" id="Phobius"/>
    </source>
</evidence>
<dbReference type="GO" id="GO:0005248">
    <property type="term" value="F:voltage-gated sodium channel activity"/>
    <property type="evidence" value="ECO:0007669"/>
    <property type="project" value="TreeGrafter"/>
</dbReference>
<accession>A0A1D8ASW3</accession>
<dbReference type="InterPro" id="IPR005821">
    <property type="entry name" value="Ion_trans_dom"/>
</dbReference>
<dbReference type="PANTHER" id="PTHR10037:SF62">
    <property type="entry name" value="SODIUM CHANNEL PROTEIN 60E"/>
    <property type="match status" value="1"/>
</dbReference>
<feature type="transmembrane region" description="Helical" evidence="6">
    <location>
        <begin position="199"/>
        <end position="223"/>
    </location>
</feature>
<gene>
    <name evidence="8" type="ORF">Verru16b_01060</name>
</gene>
<keyword evidence="9" id="KW-1185">Reference proteome</keyword>
<dbReference type="PANTHER" id="PTHR10037">
    <property type="entry name" value="VOLTAGE-GATED CATION CHANNEL CALCIUM AND SODIUM"/>
    <property type="match status" value="1"/>
</dbReference>